<name>A0ABT6NFI3_9FIRM</name>
<dbReference type="SUPFAM" id="SSF55174">
    <property type="entry name" value="Alpha-L RNA-binding motif"/>
    <property type="match status" value="1"/>
</dbReference>
<gene>
    <name evidence="2" type="ORF">QE109_13510</name>
</gene>
<comment type="caution">
    <text evidence="2">The sequence shown here is derived from an EMBL/GenBank/DDBJ whole genome shotgun (WGS) entry which is preliminary data.</text>
</comment>
<evidence type="ECO:0000313" key="3">
    <source>
        <dbReference type="Proteomes" id="UP001158045"/>
    </source>
</evidence>
<sequence>MKKVFIESEYIKLDQLLKFAEIADSGGFAKLIIAEEYVLVNGKVCTQRGKKITHDDMVEINLPTDDGDVEKFKLKIIKKG</sequence>
<reference evidence="2 3" key="1">
    <citation type="submission" date="2023-04" db="EMBL/GenBank/DDBJ databases">
        <title>Fusibacter bizertensis strain WBS, isolated from littoral bottom sediments of the Arctic seas - biochemical and genomic analysis.</title>
        <authorList>
            <person name="Brioukhanov A.L."/>
        </authorList>
    </citation>
    <scope>NUCLEOTIDE SEQUENCE [LARGE SCALE GENOMIC DNA]</scope>
    <source>
        <strain evidence="2 3">WBS</strain>
    </source>
</reference>
<dbReference type="RefSeq" id="WP_281095068.1">
    <property type="nucleotide sequence ID" value="NZ_JARYZI010000010.1"/>
</dbReference>
<dbReference type="EMBL" id="JARYZI010000010">
    <property type="protein sequence ID" value="MDH8679171.1"/>
    <property type="molecule type" value="Genomic_DNA"/>
</dbReference>
<dbReference type="Gene3D" id="3.10.290.10">
    <property type="entry name" value="RNA-binding S4 domain"/>
    <property type="match status" value="1"/>
</dbReference>
<dbReference type="CDD" id="cd00165">
    <property type="entry name" value="S4"/>
    <property type="match status" value="1"/>
</dbReference>
<dbReference type="PROSITE" id="PS50889">
    <property type="entry name" value="S4"/>
    <property type="match status" value="1"/>
</dbReference>
<dbReference type="Proteomes" id="UP001158045">
    <property type="component" value="Unassembled WGS sequence"/>
</dbReference>
<accession>A0ABT6NFI3</accession>
<protein>
    <submittedName>
        <fullName evidence="2">RNA-binding S4 domain-containing protein</fullName>
    </submittedName>
</protein>
<evidence type="ECO:0000256" key="1">
    <source>
        <dbReference type="PROSITE-ProRule" id="PRU00182"/>
    </source>
</evidence>
<keyword evidence="1" id="KW-0694">RNA-binding</keyword>
<dbReference type="Pfam" id="PF13275">
    <property type="entry name" value="S4_2"/>
    <property type="match status" value="1"/>
</dbReference>
<keyword evidence="3" id="KW-1185">Reference proteome</keyword>
<proteinExistence type="predicted"/>
<evidence type="ECO:0000313" key="2">
    <source>
        <dbReference type="EMBL" id="MDH8679171.1"/>
    </source>
</evidence>
<organism evidence="2 3">
    <name type="scientific">Fusibacter bizertensis</name>
    <dbReference type="NCBI Taxonomy" id="1488331"/>
    <lineage>
        <taxon>Bacteria</taxon>
        <taxon>Bacillati</taxon>
        <taxon>Bacillota</taxon>
        <taxon>Clostridia</taxon>
        <taxon>Eubacteriales</taxon>
        <taxon>Eubacteriales Family XII. Incertae Sedis</taxon>
        <taxon>Fusibacter</taxon>
    </lineage>
</organism>
<dbReference type="InterPro" id="IPR036986">
    <property type="entry name" value="S4_RNA-bd_sf"/>
</dbReference>